<evidence type="ECO:0000259" key="2">
    <source>
        <dbReference type="Pfam" id="PF09832"/>
    </source>
</evidence>
<evidence type="ECO:0000256" key="1">
    <source>
        <dbReference type="SAM" id="SignalP"/>
    </source>
</evidence>
<dbReference type="RefSeq" id="WP_059315999.1">
    <property type="nucleotide sequence ID" value="NZ_CP013987.1"/>
</dbReference>
<sequence length="245" mass="26097">MRVLFASLLFAISLPALADDTVSLYQAAGWPEQRGHFRDALQAAQQRYQNSLPPALYQSLVDNSNKRYTAAAIDQRALAALRQSLPADGPALQFFQSPVGRKVVAAEIAATRSDQLAKNANGVPQVQASPARRAHAKRLASALPVREAGAEVSVALAGLAADSLSSMLPGLMGQQQSGGMIEQQRQRFIQQMNAGDLENTLLYVYRPLNDNELGQFADFASSPNGSAYYRAAVAALRAGLGSGGQ</sequence>
<dbReference type="Pfam" id="PF09832">
    <property type="entry name" value="DUF2059"/>
    <property type="match status" value="1"/>
</dbReference>
<feature type="signal peptide" evidence="1">
    <location>
        <begin position="1"/>
        <end position="18"/>
    </location>
</feature>
<dbReference type="KEGG" id="por:APT59_17375"/>
<dbReference type="InterPro" id="IPR018637">
    <property type="entry name" value="DUF2059"/>
</dbReference>
<organism evidence="3 4">
    <name type="scientific">Pseudomonas oryzihabitans</name>
    <dbReference type="NCBI Taxonomy" id="47885"/>
    <lineage>
        <taxon>Bacteria</taxon>
        <taxon>Pseudomonadati</taxon>
        <taxon>Pseudomonadota</taxon>
        <taxon>Gammaproteobacteria</taxon>
        <taxon>Pseudomonadales</taxon>
        <taxon>Pseudomonadaceae</taxon>
        <taxon>Pseudomonas</taxon>
    </lineage>
</organism>
<accession>A0A0U4HJA4</accession>
<feature type="chain" id="PRO_5006850079" description="DUF2059 domain-containing protein" evidence="1">
    <location>
        <begin position="19"/>
        <end position="245"/>
    </location>
</feature>
<evidence type="ECO:0000313" key="3">
    <source>
        <dbReference type="EMBL" id="ALZ85882.1"/>
    </source>
</evidence>
<keyword evidence="1" id="KW-0732">Signal</keyword>
<dbReference type="EMBL" id="CP013987">
    <property type="protein sequence ID" value="ALZ85882.1"/>
    <property type="molecule type" value="Genomic_DNA"/>
</dbReference>
<protein>
    <recommendedName>
        <fullName evidence="2">DUF2059 domain-containing protein</fullName>
    </recommendedName>
</protein>
<name>A0A0U4HJA4_9PSED</name>
<dbReference type="OrthoDB" id="7013150at2"/>
<reference evidence="3 4" key="1">
    <citation type="submission" date="2016-01" db="EMBL/GenBank/DDBJ databases">
        <title>Annotation of Pseudomonas oryzihabitans USDA-ARS-USMARC-56511.</title>
        <authorList>
            <person name="Harhay G.P."/>
            <person name="Harhay D.M."/>
            <person name="Smith T.P.L."/>
            <person name="Bono J.L."/>
            <person name="Heaton M.P."/>
            <person name="Clawson M.L."/>
            <person name="Chitko-Mckown C.G."/>
            <person name="Capik S.F."/>
            <person name="DeDonder K.D."/>
            <person name="Apley M.D."/>
            <person name="Lubbers B.V."/>
            <person name="White B.J."/>
            <person name="Larson R.L."/>
        </authorList>
    </citation>
    <scope>NUCLEOTIDE SEQUENCE [LARGE SCALE GENOMIC DNA]</scope>
    <source>
        <strain evidence="3 4">USDA-ARS-USMARC-56511</strain>
    </source>
</reference>
<dbReference type="AlphaFoldDB" id="A0A0U4HJA4"/>
<dbReference type="Proteomes" id="UP000064137">
    <property type="component" value="Chromosome"/>
</dbReference>
<feature type="domain" description="DUF2059" evidence="2">
    <location>
        <begin position="76"/>
        <end position="116"/>
    </location>
</feature>
<proteinExistence type="predicted"/>
<gene>
    <name evidence="3" type="ORF">APT59_17375</name>
</gene>
<evidence type="ECO:0000313" key="4">
    <source>
        <dbReference type="Proteomes" id="UP000064137"/>
    </source>
</evidence>